<keyword evidence="2" id="KW-1185">Reference proteome</keyword>
<comment type="caution">
    <text evidence="1">The sequence shown here is derived from an EMBL/GenBank/DDBJ whole genome shotgun (WGS) entry which is preliminary data.</text>
</comment>
<dbReference type="EMBL" id="VDMD01000023">
    <property type="protein sequence ID" value="TRM60205.1"/>
    <property type="molecule type" value="Genomic_DNA"/>
</dbReference>
<dbReference type="AlphaFoldDB" id="A0A550C5Z0"/>
<reference evidence="1 2" key="1">
    <citation type="journal article" date="2019" name="New Phytol.">
        <title>Comparative genomics reveals unique wood-decay strategies and fruiting body development in the Schizophyllaceae.</title>
        <authorList>
            <person name="Almasi E."/>
            <person name="Sahu N."/>
            <person name="Krizsan K."/>
            <person name="Balint B."/>
            <person name="Kovacs G.M."/>
            <person name="Kiss B."/>
            <person name="Cseklye J."/>
            <person name="Drula E."/>
            <person name="Henrissat B."/>
            <person name="Nagy I."/>
            <person name="Chovatia M."/>
            <person name="Adam C."/>
            <person name="LaButti K."/>
            <person name="Lipzen A."/>
            <person name="Riley R."/>
            <person name="Grigoriev I.V."/>
            <person name="Nagy L.G."/>
        </authorList>
    </citation>
    <scope>NUCLEOTIDE SEQUENCE [LARGE SCALE GENOMIC DNA]</scope>
    <source>
        <strain evidence="1 2">NL-1724</strain>
    </source>
</reference>
<gene>
    <name evidence="1" type="ORF">BD626DRAFT_505794</name>
</gene>
<organism evidence="1 2">
    <name type="scientific">Schizophyllum amplum</name>
    <dbReference type="NCBI Taxonomy" id="97359"/>
    <lineage>
        <taxon>Eukaryota</taxon>
        <taxon>Fungi</taxon>
        <taxon>Dikarya</taxon>
        <taxon>Basidiomycota</taxon>
        <taxon>Agaricomycotina</taxon>
        <taxon>Agaricomycetes</taxon>
        <taxon>Agaricomycetidae</taxon>
        <taxon>Agaricales</taxon>
        <taxon>Schizophyllaceae</taxon>
        <taxon>Schizophyllum</taxon>
    </lineage>
</organism>
<accession>A0A550C5Z0</accession>
<sequence>MSKVRTDYTLLSKSDEGCEQTGRRLRANALAKTRHVMRSPARTLERYHSSISKKDGRSGLSSFTALRTKQLCGPLVAHWLYGCAPENVILESDCKHSHMVAHIFNSSTFKTPTGAWIACNYRSHDLKFLAPITYLSRLSALPGPASASDVNFEGLLATVAV</sequence>
<proteinExistence type="predicted"/>
<dbReference type="Proteomes" id="UP000320762">
    <property type="component" value="Unassembled WGS sequence"/>
</dbReference>
<name>A0A550C5Z0_9AGAR</name>
<evidence type="ECO:0000313" key="2">
    <source>
        <dbReference type="Proteomes" id="UP000320762"/>
    </source>
</evidence>
<evidence type="ECO:0000313" key="1">
    <source>
        <dbReference type="EMBL" id="TRM60205.1"/>
    </source>
</evidence>
<protein>
    <submittedName>
        <fullName evidence="1">Uncharacterized protein</fullName>
    </submittedName>
</protein>